<sequence length="227" mass="25323">MRIAIFSDVHGNLPALQAFVDHTAREVDAYVCLGDIVNYGPWNDECLELVFSLPKIVVLEGNHERLFLGWEDISHEIPLVQDFYRHSVASFTRSDLIRGLPSEYEIGGFTCTHTIGGKRIYQDTSIAIDRNYMIGHTHHAFDITCSGHRIINCGSIGQNRKDVSRSSYALMDLDLGSISLKELSYDVGALIAEMERQDYGRRCLDYYKSKLPGSGASPAFSQGAGIE</sequence>
<dbReference type="Pfam" id="PF00149">
    <property type="entry name" value="Metallophos"/>
    <property type="match status" value="1"/>
</dbReference>
<dbReference type="InterPro" id="IPR011152">
    <property type="entry name" value="Pesterase_MJ0912"/>
</dbReference>
<organism evidence="2 3">
    <name type="scientific">Allomesorhizobium camelthorni</name>
    <dbReference type="NCBI Taxonomy" id="475069"/>
    <lineage>
        <taxon>Bacteria</taxon>
        <taxon>Pseudomonadati</taxon>
        <taxon>Pseudomonadota</taxon>
        <taxon>Alphaproteobacteria</taxon>
        <taxon>Hyphomicrobiales</taxon>
        <taxon>Phyllobacteriaceae</taxon>
        <taxon>Allomesorhizobium</taxon>
    </lineage>
</organism>
<protein>
    <submittedName>
        <fullName evidence="2">Metallophosphoesterase family protein</fullName>
    </submittedName>
</protein>
<dbReference type="PIRSF" id="PIRSF000883">
    <property type="entry name" value="Pesterase_MJ0912"/>
    <property type="match status" value="1"/>
</dbReference>
<proteinExistence type="predicted"/>
<comment type="caution">
    <text evidence="2">The sequence shown here is derived from an EMBL/GenBank/DDBJ whole genome shotgun (WGS) entry which is preliminary data.</text>
</comment>
<dbReference type="CDD" id="cd00838">
    <property type="entry name" value="MPP_superfamily"/>
    <property type="match status" value="1"/>
</dbReference>
<dbReference type="RefSeq" id="WP_165030271.1">
    <property type="nucleotide sequence ID" value="NZ_JAAKZF010000027.1"/>
</dbReference>
<feature type="domain" description="Calcineurin-like phosphoesterase" evidence="1">
    <location>
        <begin position="1"/>
        <end position="85"/>
    </location>
</feature>
<dbReference type="GO" id="GO:0005737">
    <property type="term" value="C:cytoplasm"/>
    <property type="evidence" value="ECO:0007669"/>
    <property type="project" value="TreeGrafter"/>
</dbReference>
<dbReference type="Proteomes" id="UP001642900">
    <property type="component" value="Unassembled WGS sequence"/>
</dbReference>
<gene>
    <name evidence="2" type="ORF">G6N73_18720</name>
</gene>
<name>A0A6G4WEE0_9HYPH</name>
<dbReference type="EMBL" id="JAAKZF010000027">
    <property type="protein sequence ID" value="NGO53175.1"/>
    <property type="molecule type" value="Genomic_DNA"/>
</dbReference>
<dbReference type="GO" id="GO:0016791">
    <property type="term" value="F:phosphatase activity"/>
    <property type="evidence" value="ECO:0007669"/>
    <property type="project" value="TreeGrafter"/>
</dbReference>
<dbReference type="Gene3D" id="3.60.21.10">
    <property type="match status" value="1"/>
</dbReference>
<accession>A0A6G4WEE0</accession>
<dbReference type="SUPFAM" id="SSF56300">
    <property type="entry name" value="Metallo-dependent phosphatases"/>
    <property type="match status" value="1"/>
</dbReference>
<dbReference type="AlphaFoldDB" id="A0A6G4WEE0"/>
<dbReference type="InterPro" id="IPR050126">
    <property type="entry name" value="Ap4A_hydrolase"/>
</dbReference>
<evidence type="ECO:0000313" key="3">
    <source>
        <dbReference type="Proteomes" id="UP001642900"/>
    </source>
</evidence>
<dbReference type="InterPro" id="IPR004843">
    <property type="entry name" value="Calcineurin-like_PHP"/>
</dbReference>
<dbReference type="PANTHER" id="PTHR42850">
    <property type="entry name" value="METALLOPHOSPHOESTERASE"/>
    <property type="match status" value="1"/>
</dbReference>
<reference evidence="2 3" key="1">
    <citation type="submission" date="2020-02" db="EMBL/GenBank/DDBJ databases">
        <title>Genome sequence of strain CCNWXJ40-4.</title>
        <authorList>
            <person name="Gao J."/>
            <person name="Sun J."/>
        </authorList>
    </citation>
    <scope>NUCLEOTIDE SEQUENCE [LARGE SCALE GENOMIC DNA]</scope>
    <source>
        <strain evidence="2 3">CCNWXJ 40-4</strain>
    </source>
</reference>
<dbReference type="PANTHER" id="PTHR42850:SF2">
    <property type="entry name" value="BLL5683 PROTEIN"/>
    <property type="match status" value="1"/>
</dbReference>
<keyword evidence="3" id="KW-1185">Reference proteome</keyword>
<dbReference type="InterPro" id="IPR029052">
    <property type="entry name" value="Metallo-depent_PP-like"/>
</dbReference>
<evidence type="ECO:0000313" key="2">
    <source>
        <dbReference type="EMBL" id="NGO53175.1"/>
    </source>
</evidence>
<evidence type="ECO:0000259" key="1">
    <source>
        <dbReference type="Pfam" id="PF00149"/>
    </source>
</evidence>